<evidence type="ECO:0000313" key="3">
    <source>
        <dbReference type="Proteomes" id="UP000886998"/>
    </source>
</evidence>
<evidence type="ECO:0000256" key="1">
    <source>
        <dbReference type="SAM" id="MobiDB-lite"/>
    </source>
</evidence>
<keyword evidence="3" id="KW-1185">Reference proteome</keyword>
<dbReference type="AlphaFoldDB" id="A0A8X7CDW6"/>
<proteinExistence type="predicted"/>
<organism evidence="2 3">
    <name type="scientific">Trichonephila inaurata madagascariensis</name>
    <dbReference type="NCBI Taxonomy" id="2747483"/>
    <lineage>
        <taxon>Eukaryota</taxon>
        <taxon>Metazoa</taxon>
        <taxon>Ecdysozoa</taxon>
        <taxon>Arthropoda</taxon>
        <taxon>Chelicerata</taxon>
        <taxon>Arachnida</taxon>
        <taxon>Araneae</taxon>
        <taxon>Araneomorphae</taxon>
        <taxon>Entelegynae</taxon>
        <taxon>Araneoidea</taxon>
        <taxon>Nephilidae</taxon>
        <taxon>Trichonephila</taxon>
        <taxon>Trichonephila inaurata</taxon>
    </lineage>
</organism>
<feature type="compositionally biased region" description="Polar residues" evidence="1">
    <location>
        <begin position="1"/>
        <end position="15"/>
    </location>
</feature>
<reference evidence="2" key="1">
    <citation type="submission" date="2020-08" db="EMBL/GenBank/DDBJ databases">
        <title>Multicomponent nature underlies the extraordinary mechanical properties of spider dragline silk.</title>
        <authorList>
            <person name="Kono N."/>
            <person name="Nakamura H."/>
            <person name="Mori M."/>
            <person name="Yoshida Y."/>
            <person name="Ohtoshi R."/>
            <person name="Malay A.D."/>
            <person name="Moran D.A.P."/>
            <person name="Tomita M."/>
            <person name="Numata K."/>
            <person name="Arakawa K."/>
        </authorList>
    </citation>
    <scope>NUCLEOTIDE SEQUENCE</scope>
</reference>
<dbReference type="Proteomes" id="UP000886998">
    <property type="component" value="Unassembled WGS sequence"/>
</dbReference>
<sequence>MKSPCSHSFTNTSRSRGGKGDLRIRVIAKPGGKSVAKPRSFVPRMGKRSDDPVCYYSSDKFIVNPTRDLAMRAFFTNVGCFIFKTIKANEPLEDNFVLLQANKCIRFRFFHKRLFVQLF</sequence>
<accession>A0A8X7CDW6</accession>
<gene>
    <name evidence="2" type="ORF">TNIN_217511</name>
</gene>
<name>A0A8X7CDW6_9ARAC</name>
<dbReference type="EMBL" id="BMAV01016968">
    <property type="protein sequence ID" value="GFY68269.1"/>
    <property type="molecule type" value="Genomic_DNA"/>
</dbReference>
<comment type="caution">
    <text evidence="2">The sequence shown here is derived from an EMBL/GenBank/DDBJ whole genome shotgun (WGS) entry which is preliminary data.</text>
</comment>
<protein>
    <submittedName>
        <fullName evidence="2">Uncharacterized protein</fullName>
    </submittedName>
</protein>
<feature type="region of interest" description="Disordered" evidence="1">
    <location>
        <begin position="1"/>
        <end position="20"/>
    </location>
</feature>
<evidence type="ECO:0000313" key="2">
    <source>
        <dbReference type="EMBL" id="GFY68269.1"/>
    </source>
</evidence>